<organism evidence="2">
    <name type="scientific">viral metagenome</name>
    <dbReference type="NCBI Taxonomy" id="1070528"/>
    <lineage>
        <taxon>unclassified sequences</taxon>
        <taxon>metagenomes</taxon>
        <taxon>organismal metagenomes</taxon>
    </lineage>
</organism>
<accession>A0A6C0BAG2</accession>
<feature type="compositionally biased region" description="Acidic residues" evidence="1">
    <location>
        <begin position="1171"/>
        <end position="1184"/>
    </location>
</feature>
<dbReference type="AlphaFoldDB" id="A0A6C0BAG2"/>
<proteinExistence type="predicted"/>
<protein>
    <submittedName>
        <fullName evidence="2">Uncharacterized protein</fullName>
    </submittedName>
</protein>
<evidence type="ECO:0000313" key="2">
    <source>
        <dbReference type="EMBL" id="QHS88559.1"/>
    </source>
</evidence>
<name>A0A6C0BAG2_9ZZZZ</name>
<sequence length="1184" mass="137480">MNEVQQYDIIKIIKIDSVEIIGSFHSMVDGEIILFVPPTIQTVPTSEVTHVSRIKRKDEYDISKIDAFFYHSSYIFKKRYRIHDVLMITFDDDSEIEAKITEIAGDCLTLQLESQEFIYINFKYQTTIPLGILEIKRKQTHDLDEEVEEDKTYTVVSYNIDESKCRYTLEIQINAILQYLNFIQLDGSLYAQRYRELMLLYPYGTSLTPDQSNLSWIYPVTDAKTKLTNIESFKKSLEGSLMCYKKSLVTNKEISYDTVQSVYNTVLQVLDKKYPNSQTLQTYLFPESVILQFEGITASKEKETNWGKKIQNWLTYVIDETLPVNGYAALPPTSIPFSKYYLPETQLIQRINLNMIAHYHLFNVLCEPSFTYKQVDDYNTLIPTLDKLIQQYKLPAYSLYEFIQVLEPYHIYSNQIDHSYVEKIQKRIKQHIKKFLSGKSITQTASNTILSVNEYYQKTYVSTSELYAYALSQDSANTFIVSQLTPKEKIEPLPKPTNDEAAFIMKPPEPICELKKECDETGGPSKLKNFTLSLYHSSSVDNKNKMDISFLNKKIKYNMYQLLKYNNKFNQVHSLFESVSRLPPSYEMFYQIMAYPLTKRYTTLLQFLTKYTTLDKSTQIYLCNTTSTPLVPILFKLLADAYLTNIDEYNTLLYNYCRSSLSISIEDGYYKDKFTGLSLVPIERVQSFDEMIRSARIELEEAAPLEFTPDQVYIETHIQLVWKEITNKPLLTRHTILPFVNDMCSTYNITTKTLKISPNYLLSLLIYVFIQFDIPCDKILDEIGKHKHINKIDLGFIGTTTPFSFLSSIQKYAPVISKLCGALDTKYNKHAGSTLKIKRKRKDDKETFMPFSNSNHPVLSTIKAQLQQTQPIHYVNGELKRINQTFVDLKLPKQKQLSQHFESYIQKVNFPPTPDIEFHFDIQPELIPMKKYPDIYEEYKTSEPLDSMKRQIGQLQTILQELSSKTVNDIIKKYPTHYFANYIKTVTQFYATLTETGSLKIDAIPITQIFIIAPTHRDTIERVLNNYYKDVIYNDKWGNTFLDSQTILEELKQPLTEKTKLILIYYLYTICRNLPKDVVQFVNTKLKSELNIPDYSDIKKRMALRQSVERQNFVRTSKQRSPIEQTLNSIIETDITKTSYNIAQFTSRVEDALKSDGDKEKGDAGNKGDDGNDGEDGNDGGNDE</sequence>
<reference evidence="2" key="1">
    <citation type="journal article" date="2020" name="Nature">
        <title>Giant virus diversity and host interactions through global metagenomics.</title>
        <authorList>
            <person name="Schulz F."/>
            <person name="Roux S."/>
            <person name="Paez-Espino D."/>
            <person name="Jungbluth S."/>
            <person name="Walsh D.A."/>
            <person name="Denef V.J."/>
            <person name="McMahon K.D."/>
            <person name="Konstantinidis K.T."/>
            <person name="Eloe-Fadrosh E.A."/>
            <person name="Kyrpides N.C."/>
            <person name="Woyke T."/>
        </authorList>
    </citation>
    <scope>NUCLEOTIDE SEQUENCE</scope>
    <source>
        <strain evidence="2">GVMAG-M-3300010158-55</strain>
    </source>
</reference>
<evidence type="ECO:0000256" key="1">
    <source>
        <dbReference type="SAM" id="MobiDB-lite"/>
    </source>
</evidence>
<feature type="region of interest" description="Disordered" evidence="1">
    <location>
        <begin position="1151"/>
        <end position="1184"/>
    </location>
</feature>
<dbReference type="EMBL" id="MN739099">
    <property type="protein sequence ID" value="QHS88559.1"/>
    <property type="molecule type" value="Genomic_DNA"/>
</dbReference>
<feature type="compositionally biased region" description="Basic and acidic residues" evidence="1">
    <location>
        <begin position="1151"/>
        <end position="1170"/>
    </location>
</feature>